<feature type="region of interest" description="Disordered" evidence="1">
    <location>
        <begin position="51"/>
        <end position="96"/>
    </location>
</feature>
<evidence type="ECO:0000313" key="3">
    <source>
        <dbReference type="Proteomes" id="UP001487740"/>
    </source>
</evidence>
<dbReference type="AlphaFoldDB" id="A0AAW0V0D4"/>
<comment type="caution">
    <text evidence="2">The sequence shown here is derived from an EMBL/GenBank/DDBJ whole genome shotgun (WGS) entry which is preliminary data.</text>
</comment>
<evidence type="ECO:0000256" key="1">
    <source>
        <dbReference type="SAM" id="MobiDB-lite"/>
    </source>
</evidence>
<name>A0AAW0V0D4_SCYPA</name>
<gene>
    <name evidence="2" type="ORF">O3P69_001498</name>
</gene>
<accession>A0AAW0V0D4</accession>
<dbReference type="Proteomes" id="UP001487740">
    <property type="component" value="Unassembled WGS sequence"/>
</dbReference>
<evidence type="ECO:0000313" key="2">
    <source>
        <dbReference type="EMBL" id="KAK8404943.1"/>
    </source>
</evidence>
<protein>
    <submittedName>
        <fullName evidence="2">Uncharacterized protein</fullName>
    </submittedName>
</protein>
<keyword evidence="3" id="KW-1185">Reference proteome</keyword>
<sequence>MQRGACIALVSGMSSTLTLERYCVTSSSFDILRYLRVDVMDGRLSVASVVPRPPRPGRRREDCGSHDPGATTTTITTTTTTTTNATTTTTTTTTTTRELSRTNFLFVLSPWSTKWTEPRRSPGTTLLRRPEVHGEVYEAPVPD</sequence>
<dbReference type="EMBL" id="JARAKH010000003">
    <property type="protein sequence ID" value="KAK8404943.1"/>
    <property type="molecule type" value="Genomic_DNA"/>
</dbReference>
<feature type="compositionally biased region" description="Low complexity" evidence="1">
    <location>
        <begin position="71"/>
        <end position="96"/>
    </location>
</feature>
<reference evidence="2 3" key="1">
    <citation type="submission" date="2023-03" db="EMBL/GenBank/DDBJ databases">
        <title>High-quality genome of Scylla paramamosain provides insights in environmental adaptation.</title>
        <authorList>
            <person name="Zhang L."/>
        </authorList>
    </citation>
    <scope>NUCLEOTIDE SEQUENCE [LARGE SCALE GENOMIC DNA]</scope>
    <source>
        <strain evidence="2">LZ_2023a</strain>
        <tissue evidence="2">Muscle</tissue>
    </source>
</reference>
<organism evidence="2 3">
    <name type="scientific">Scylla paramamosain</name>
    <name type="common">Mud crab</name>
    <dbReference type="NCBI Taxonomy" id="85552"/>
    <lineage>
        <taxon>Eukaryota</taxon>
        <taxon>Metazoa</taxon>
        <taxon>Ecdysozoa</taxon>
        <taxon>Arthropoda</taxon>
        <taxon>Crustacea</taxon>
        <taxon>Multicrustacea</taxon>
        <taxon>Malacostraca</taxon>
        <taxon>Eumalacostraca</taxon>
        <taxon>Eucarida</taxon>
        <taxon>Decapoda</taxon>
        <taxon>Pleocyemata</taxon>
        <taxon>Brachyura</taxon>
        <taxon>Eubrachyura</taxon>
        <taxon>Portunoidea</taxon>
        <taxon>Portunidae</taxon>
        <taxon>Portuninae</taxon>
        <taxon>Scylla</taxon>
    </lineage>
</organism>
<proteinExistence type="predicted"/>